<protein>
    <submittedName>
        <fullName evidence="2 4">Uncharacterized protein</fullName>
    </submittedName>
</protein>
<evidence type="ECO:0000313" key="2">
    <source>
        <dbReference type="EMBL" id="VDL69597.1"/>
    </source>
</evidence>
<evidence type="ECO:0000313" key="4">
    <source>
        <dbReference type="WBParaSite" id="NBR_0000600701-mRNA-1"/>
    </source>
</evidence>
<dbReference type="Proteomes" id="UP000271162">
    <property type="component" value="Unassembled WGS sequence"/>
</dbReference>
<accession>A0A0N4XTQ4</accession>
<gene>
    <name evidence="2" type="ORF">NBR_LOCUS6008</name>
</gene>
<organism evidence="4">
    <name type="scientific">Nippostrongylus brasiliensis</name>
    <name type="common">Rat hookworm</name>
    <dbReference type="NCBI Taxonomy" id="27835"/>
    <lineage>
        <taxon>Eukaryota</taxon>
        <taxon>Metazoa</taxon>
        <taxon>Ecdysozoa</taxon>
        <taxon>Nematoda</taxon>
        <taxon>Chromadorea</taxon>
        <taxon>Rhabditida</taxon>
        <taxon>Rhabditina</taxon>
        <taxon>Rhabditomorpha</taxon>
        <taxon>Strongyloidea</taxon>
        <taxon>Heligmosomidae</taxon>
        <taxon>Nippostrongylus</taxon>
    </lineage>
</organism>
<sequence>MICEVLGGGEQRRNERGDDESCVDEAVEIDGRPRRRIIWPEFNDFCALHTEFRGVLVPQEPSWQSLSSSNGPPSRFPRTCGNSLWCPFEAFPFIG</sequence>
<evidence type="ECO:0000313" key="3">
    <source>
        <dbReference type="Proteomes" id="UP000271162"/>
    </source>
</evidence>
<dbReference type="WBParaSite" id="NBR_0000600701-mRNA-1">
    <property type="protein sequence ID" value="NBR_0000600701-mRNA-1"/>
    <property type="gene ID" value="NBR_0000600701"/>
</dbReference>
<feature type="region of interest" description="Disordered" evidence="1">
    <location>
        <begin position="1"/>
        <end position="20"/>
    </location>
</feature>
<evidence type="ECO:0000256" key="1">
    <source>
        <dbReference type="SAM" id="MobiDB-lite"/>
    </source>
</evidence>
<dbReference type="EMBL" id="UYSL01019770">
    <property type="protein sequence ID" value="VDL69597.1"/>
    <property type="molecule type" value="Genomic_DNA"/>
</dbReference>
<dbReference type="AlphaFoldDB" id="A0A0N4XTQ4"/>
<proteinExistence type="predicted"/>
<name>A0A0N4XTQ4_NIPBR</name>
<reference evidence="2 3" key="2">
    <citation type="submission" date="2018-11" db="EMBL/GenBank/DDBJ databases">
        <authorList>
            <consortium name="Pathogen Informatics"/>
        </authorList>
    </citation>
    <scope>NUCLEOTIDE SEQUENCE [LARGE SCALE GENOMIC DNA]</scope>
</reference>
<keyword evidence="3" id="KW-1185">Reference proteome</keyword>
<reference evidence="4" key="1">
    <citation type="submission" date="2017-02" db="UniProtKB">
        <authorList>
            <consortium name="WormBaseParasite"/>
        </authorList>
    </citation>
    <scope>IDENTIFICATION</scope>
</reference>